<evidence type="ECO:0000313" key="2">
    <source>
        <dbReference type="EMBL" id="GBD68378.1"/>
    </source>
</evidence>
<evidence type="ECO:0000259" key="1">
    <source>
        <dbReference type="PROSITE" id="PS51186"/>
    </source>
</evidence>
<gene>
    <name evidence="2" type="ORF">TEHN7118_1184</name>
</gene>
<protein>
    <submittedName>
        <fullName evidence="2">Putative acetyltransferase</fullName>
    </submittedName>
</protein>
<comment type="caution">
    <text evidence="2">The sequence shown here is derived from an EMBL/GenBank/DDBJ whole genome shotgun (WGS) entry which is preliminary data.</text>
</comment>
<dbReference type="GeneID" id="64055082"/>
<dbReference type="PANTHER" id="PTHR43792">
    <property type="entry name" value="GNAT FAMILY, PUTATIVE (AFU_ORTHOLOGUE AFUA_3G00765)-RELATED-RELATED"/>
    <property type="match status" value="1"/>
</dbReference>
<keyword evidence="2" id="KW-0808">Transferase</keyword>
<dbReference type="AlphaFoldDB" id="A0A2H6DVD6"/>
<name>A0A2H6DVD6_TETHA</name>
<dbReference type="InterPro" id="IPR000182">
    <property type="entry name" value="GNAT_dom"/>
</dbReference>
<keyword evidence="3" id="KW-1185">Reference proteome</keyword>
<organism evidence="2 3">
    <name type="scientific">Tetragenococcus halophilus subsp. halophilus</name>
    <dbReference type="NCBI Taxonomy" id="1513897"/>
    <lineage>
        <taxon>Bacteria</taxon>
        <taxon>Bacillati</taxon>
        <taxon>Bacillota</taxon>
        <taxon>Bacilli</taxon>
        <taxon>Lactobacillales</taxon>
        <taxon>Enterococcaceae</taxon>
        <taxon>Tetragenococcus</taxon>
    </lineage>
</organism>
<evidence type="ECO:0000313" key="3">
    <source>
        <dbReference type="Proteomes" id="UP000236214"/>
    </source>
</evidence>
<feature type="domain" description="N-acetyltransferase" evidence="1">
    <location>
        <begin position="14"/>
        <end position="179"/>
    </location>
</feature>
<reference evidence="2 3" key="1">
    <citation type="submission" date="2016-05" db="EMBL/GenBank/DDBJ databases">
        <title>Whole genome sequencing of Tetragenococcus halophilus subsp. halophilus NISL 7118.</title>
        <authorList>
            <person name="Shiwa Y."/>
            <person name="Nishimura I."/>
            <person name="Yoshikawa H."/>
            <person name="Koyama Y."/>
            <person name="Oguma T."/>
        </authorList>
    </citation>
    <scope>NUCLEOTIDE SEQUENCE [LARGE SCALE GENOMIC DNA]</scope>
    <source>
        <strain evidence="2 3">NISL 7118</strain>
    </source>
</reference>
<dbReference type="PANTHER" id="PTHR43792:SF1">
    <property type="entry name" value="N-ACETYLTRANSFERASE DOMAIN-CONTAINING PROTEIN"/>
    <property type="match status" value="1"/>
</dbReference>
<dbReference type="Gene3D" id="3.40.630.30">
    <property type="match status" value="1"/>
</dbReference>
<dbReference type="InterPro" id="IPR051531">
    <property type="entry name" value="N-acetyltransferase"/>
</dbReference>
<dbReference type="SUPFAM" id="SSF55729">
    <property type="entry name" value="Acyl-CoA N-acyltransferases (Nat)"/>
    <property type="match status" value="1"/>
</dbReference>
<dbReference type="GO" id="GO:0016747">
    <property type="term" value="F:acyltransferase activity, transferring groups other than amino-acyl groups"/>
    <property type="evidence" value="ECO:0007669"/>
    <property type="project" value="InterPro"/>
</dbReference>
<dbReference type="RefSeq" id="WP_069029299.1">
    <property type="nucleotide sequence ID" value="NZ_BDEB01000042.1"/>
</dbReference>
<proteinExistence type="predicted"/>
<sequence length="182" mass="21272">MNHMGTQQLITKRLNLRRLKLEDCHSMFNNWASDEKVAKYTTWYAHQSEKITQEYLKTIVHSYDQLDYYCWGIEYQENLVGMISVIPVEEKAEVCGIAYVLSRDYWNLGLMTEAADAVIRFLCKEVEYRRIIAWCDVANAASDLVLRKIGMRLEGKLRQHIARKDGSYGDEYLYGILKDEIG</sequence>
<accession>A0A2H6DVD6</accession>
<dbReference type="Pfam" id="PF13302">
    <property type="entry name" value="Acetyltransf_3"/>
    <property type="match status" value="1"/>
</dbReference>
<dbReference type="EMBL" id="BDEC01000044">
    <property type="protein sequence ID" value="GBD68378.1"/>
    <property type="molecule type" value="Genomic_DNA"/>
</dbReference>
<dbReference type="PROSITE" id="PS51186">
    <property type="entry name" value="GNAT"/>
    <property type="match status" value="1"/>
</dbReference>
<dbReference type="Proteomes" id="UP000236214">
    <property type="component" value="Unassembled WGS sequence"/>
</dbReference>
<dbReference type="InterPro" id="IPR016181">
    <property type="entry name" value="Acyl_CoA_acyltransferase"/>
</dbReference>